<keyword evidence="4" id="KW-1185">Reference proteome</keyword>
<sequence length="527" mass="59180">MSEYSRMENLYPRGKHTKRSRIRSGGSQGEWQEHDTSAPRLSLRERRAHLPWGLIIGLSGLLAVFSVANPLLMRFADSLQSQTLYIGSAMMAGHVPYMDFYGTSGLVYYLLAMAGSLLGTPWILMAIQFGLTVWSGATFYRIIWQVTYHEKISRQLLLAFYLGVACLGWGGIYASLFALPFLLNGLFFVLRYLADDTRDEGFILYGINGALVFLIDPKSSLFWLVSLVFLTIVNWRWNRKARGVYQFLATILGFLLIVYTIGYYTILYQNVGAAIEQTFLYPLTTLGLSLGTNTMPLMIGAGLLLVTGLLTSLVYGLMACISSRKKELPLLLYSSFLATLAIAILESPFSVSNLIPLVPFGVLLTGLYMAETIQTQLSDDGEPLAVTEPKSYLVLNGFLPIIAVAYIIAYPIWMWFSQESIQAERTVVAEYISQESEVTDSIYAWDNSAMVYVESDRWSSASYITPDTYLVNEDKWADLNLALGYDKAHFVVINQNQPMLDSFASHLAASYEEIDLNLDHFKLYQLK</sequence>
<feature type="region of interest" description="Disordered" evidence="1">
    <location>
        <begin position="14"/>
        <end position="38"/>
    </location>
</feature>
<feature type="transmembrane region" description="Helical" evidence="2">
    <location>
        <begin position="297"/>
        <end position="321"/>
    </location>
</feature>
<evidence type="ECO:0000313" key="3">
    <source>
        <dbReference type="EMBL" id="MDQ0222061.1"/>
    </source>
</evidence>
<gene>
    <name evidence="3" type="ORF">J2S23_000598</name>
</gene>
<feature type="transmembrane region" description="Helical" evidence="2">
    <location>
        <begin position="220"/>
        <end position="237"/>
    </location>
</feature>
<reference evidence="3 4" key="1">
    <citation type="submission" date="2023-07" db="EMBL/GenBank/DDBJ databases">
        <title>Genomic Encyclopedia of Type Strains, Phase IV (KMG-IV): sequencing the most valuable type-strain genomes for metagenomic binning, comparative biology and taxonomic classification.</title>
        <authorList>
            <person name="Goeker M."/>
        </authorList>
    </citation>
    <scope>NUCLEOTIDE SEQUENCE [LARGE SCALE GENOMIC DNA]</scope>
    <source>
        <strain evidence="3 4">DSM 105143</strain>
    </source>
</reference>
<organism evidence="3 4">
    <name type="scientific">Streptococcus moroccensis</name>
    <dbReference type="NCBI Taxonomy" id="1451356"/>
    <lineage>
        <taxon>Bacteria</taxon>
        <taxon>Bacillati</taxon>
        <taxon>Bacillota</taxon>
        <taxon>Bacilli</taxon>
        <taxon>Lactobacillales</taxon>
        <taxon>Streptococcaceae</taxon>
        <taxon>Streptococcus</taxon>
    </lineage>
</organism>
<evidence type="ECO:0008006" key="5">
    <source>
        <dbReference type="Google" id="ProtNLM"/>
    </source>
</evidence>
<feature type="transmembrane region" description="Helical" evidence="2">
    <location>
        <begin position="50"/>
        <end position="72"/>
    </location>
</feature>
<keyword evidence="2" id="KW-0812">Transmembrane</keyword>
<keyword evidence="2" id="KW-1133">Transmembrane helix</keyword>
<evidence type="ECO:0000256" key="1">
    <source>
        <dbReference type="SAM" id="MobiDB-lite"/>
    </source>
</evidence>
<dbReference type="RefSeq" id="WP_307121283.1">
    <property type="nucleotide sequence ID" value="NZ_JAUSTM010000004.1"/>
</dbReference>
<feature type="transmembrane region" description="Helical" evidence="2">
    <location>
        <begin position="122"/>
        <end position="144"/>
    </location>
</feature>
<feature type="transmembrane region" description="Helical" evidence="2">
    <location>
        <begin position="156"/>
        <end position="183"/>
    </location>
</feature>
<dbReference type="EMBL" id="JAUSTM010000004">
    <property type="protein sequence ID" value="MDQ0222061.1"/>
    <property type="molecule type" value="Genomic_DNA"/>
</dbReference>
<protein>
    <recommendedName>
        <fullName evidence="5">Heme/copper-type cytochrome/quinol oxidase, subunit 1</fullName>
    </recommendedName>
</protein>
<dbReference type="Proteomes" id="UP001223079">
    <property type="component" value="Unassembled WGS sequence"/>
</dbReference>
<accession>A0ABT9YPY0</accession>
<name>A0ABT9YPY0_9STRE</name>
<feature type="transmembrane region" description="Helical" evidence="2">
    <location>
        <begin position="84"/>
        <end position="110"/>
    </location>
</feature>
<evidence type="ECO:0000256" key="2">
    <source>
        <dbReference type="SAM" id="Phobius"/>
    </source>
</evidence>
<proteinExistence type="predicted"/>
<feature type="transmembrane region" description="Helical" evidence="2">
    <location>
        <begin position="391"/>
        <end position="416"/>
    </location>
</feature>
<feature type="transmembrane region" description="Helical" evidence="2">
    <location>
        <begin position="244"/>
        <end position="266"/>
    </location>
</feature>
<keyword evidence="2" id="KW-0472">Membrane</keyword>
<feature type="transmembrane region" description="Helical" evidence="2">
    <location>
        <begin position="328"/>
        <end position="345"/>
    </location>
</feature>
<comment type="caution">
    <text evidence="3">The sequence shown here is derived from an EMBL/GenBank/DDBJ whole genome shotgun (WGS) entry which is preliminary data.</text>
</comment>
<evidence type="ECO:0000313" key="4">
    <source>
        <dbReference type="Proteomes" id="UP001223079"/>
    </source>
</evidence>